<feature type="region of interest" description="Disordered" evidence="1">
    <location>
        <begin position="80"/>
        <end position="132"/>
    </location>
</feature>
<feature type="compositionally biased region" description="Basic and acidic residues" evidence="1">
    <location>
        <begin position="100"/>
        <end position="117"/>
    </location>
</feature>
<reference evidence="2 3" key="1">
    <citation type="journal article" date="2020" name="BMC Genomics">
        <title>Intraspecific diversification of the crop wild relative Brassica cretica Lam. using demographic model selection.</title>
        <authorList>
            <person name="Kioukis A."/>
            <person name="Michalopoulou V.A."/>
            <person name="Briers L."/>
            <person name="Pirintsos S."/>
            <person name="Studholme D.J."/>
            <person name="Pavlidis P."/>
            <person name="Sarris P.F."/>
        </authorList>
    </citation>
    <scope>NUCLEOTIDE SEQUENCE [LARGE SCALE GENOMIC DNA]</scope>
    <source>
        <strain evidence="3">cv. PFS-1207/04</strain>
    </source>
</reference>
<accession>A0ABQ7EQU1</accession>
<evidence type="ECO:0000313" key="2">
    <source>
        <dbReference type="EMBL" id="KAF3605687.1"/>
    </source>
</evidence>
<sequence length="159" mass="16798">MKLPLMGHIPKAYPSYSELLRTQLRGESLISIAASEGEDAEPQRSPAKEAVIGGGDVAASDSVVEGTDVSTADAPNVSLLKKKKKKKNRSSKKVAVCSGDGKDLGEKNQVEGDHSTSEADGSNDPTEMGLVGSIGAKRKEPTDGNFLQILFSILYLLLL</sequence>
<gene>
    <name evidence="2" type="ORF">DY000_02050643</name>
</gene>
<name>A0ABQ7EQU1_BRACR</name>
<dbReference type="EMBL" id="QGKV02000297">
    <property type="protein sequence ID" value="KAF3605687.1"/>
    <property type="molecule type" value="Genomic_DNA"/>
</dbReference>
<protein>
    <submittedName>
        <fullName evidence="2">Uncharacterized protein</fullName>
    </submittedName>
</protein>
<proteinExistence type="predicted"/>
<organism evidence="2 3">
    <name type="scientific">Brassica cretica</name>
    <name type="common">Mustard</name>
    <dbReference type="NCBI Taxonomy" id="69181"/>
    <lineage>
        <taxon>Eukaryota</taxon>
        <taxon>Viridiplantae</taxon>
        <taxon>Streptophyta</taxon>
        <taxon>Embryophyta</taxon>
        <taxon>Tracheophyta</taxon>
        <taxon>Spermatophyta</taxon>
        <taxon>Magnoliopsida</taxon>
        <taxon>eudicotyledons</taxon>
        <taxon>Gunneridae</taxon>
        <taxon>Pentapetalae</taxon>
        <taxon>rosids</taxon>
        <taxon>malvids</taxon>
        <taxon>Brassicales</taxon>
        <taxon>Brassicaceae</taxon>
        <taxon>Brassiceae</taxon>
        <taxon>Brassica</taxon>
    </lineage>
</organism>
<comment type="caution">
    <text evidence="2">The sequence shown here is derived from an EMBL/GenBank/DDBJ whole genome shotgun (WGS) entry which is preliminary data.</text>
</comment>
<keyword evidence="3" id="KW-1185">Reference proteome</keyword>
<evidence type="ECO:0000256" key="1">
    <source>
        <dbReference type="SAM" id="MobiDB-lite"/>
    </source>
</evidence>
<feature type="compositionally biased region" description="Basic residues" evidence="1">
    <location>
        <begin position="80"/>
        <end position="92"/>
    </location>
</feature>
<evidence type="ECO:0000313" key="3">
    <source>
        <dbReference type="Proteomes" id="UP000266723"/>
    </source>
</evidence>
<feature type="region of interest" description="Disordered" evidence="1">
    <location>
        <begin position="34"/>
        <end position="54"/>
    </location>
</feature>
<dbReference type="Proteomes" id="UP000266723">
    <property type="component" value="Unassembled WGS sequence"/>
</dbReference>